<evidence type="ECO:0000256" key="1">
    <source>
        <dbReference type="SAM" id="MobiDB-lite"/>
    </source>
</evidence>
<reference evidence="3 4" key="1">
    <citation type="submission" date="2019-07" db="EMBL/GenBank/DDBJ databases">
        <title>Genomic Encyclopedia of Type Strains, Phase IV (KMG-IV): sequencing the most valuable type-strain genomes for metagenomic binning, comparative biology and taxonomic classification.</title>
        <authorList>
            <person name="Goeker M."/>
        </authorList>
    </citation>
    <scope>NUCLEOTIDE SEQUENCE [LARGE SCALE GENOMIC DNA]</scope>
    <source>
        <strain evidence="3 4">SS015</strain>
    </source>
</reference>
<accession>A0A5D3WLR5</accession>
<dbReference type="AlphaFoldDB" id="A0A5D3WLR5"/>
<feature type="compositionally biased region" description="Basic and acidic residues" evidence="1">
    <location>
        <begin position="27"/>
        <end position="39"/>
    </location>
</feature>
<name>A0A5D3WLR5_9BACT</name>
<dbReference type="Proteomes" id="UP000324159">
    <property type="component" value="Unassembled WGS sequence"/>
</dbReference>
<evidence type="ECO:0000313" key="4">
    <source>
        <dbReference type="Proteomes" id="UP000324159"/>
    </source>
</evidence>
<evidence type="ECO:0000256" key="2">
    <source>
        <dbReference type="SAM" id="SignalP"/>
    </source>
</evidence>
<dbReference type="EMBL" id="VNIB01000003">
    <property type="protein sequence ID" value="TYO99214.1"/>
    <property type="molecule type" value="Genomic_DNA"/>
</dbReference>
<comment type="caution">
    <text evidence="3">The sequence shown here is derived from an EMBL/GenBank/DDBJ whole genome shotgun (WGS) entry which is preliminary data.</text>
</comment>
<keyword evidence="2" id="KW-0732">Signal</keyword>
<evidence type="ECO:0000313" key="3">
    <source>
        <dbReference type="EMBL" id="TYO99214.1"/>
    </source>
</evidence>
<feature type="chain" id="PRO_5022946560" evidence="2">
    <location>
        <begin position="27"/>
        <end position="78"/>
    </location>
</feature>
<proteinExistence type="predicted"/>
<organism evidence="3 4">
    <name type="scientific">Geothermobacter ehrlichii</name>
    <dbReference type="NCBI Taxonomy" id="213224"/>
    <lineage>
        <taxon>Bacteria</taxon>
        <taxon>Pseudomonadati</taxon>
        <taxon>Thermodesulfobacteriota</taxon>
        <taxon>Desulfuromonadia</taxon>
        <taxon>Desulfuromonadales</taxon>
        <taxon>Geothermobacteraceae</taxon>
        <taxon>Geothermobacter</taxon>
    </lineage>
</organism>
<feature type="signal peptide" evidence="2">
    <location>
        <begin position="1"/>
        <end position="26"/>
    </location>
</feature>
<sequence>MKTGPARRWPLFLLLPLLLLPTAAGAGDEKAPTNRKQPESEAQLSDEDKKVIAQIELLELLDLLQDLETVQALEEEKQ</sequence>
<feature type="region of interest" description="Disordered" evidence="1">
    <location>
        <begin position="25"/>
        <end position="46"/>
    </location>
</feature>
<protein>
    <submittedName>
        <fullName evidence="3">Uncharacterized protein</fullName>
    </submittedName>
</protein>
<dbReference type="RefSeq" id="WP_148895139.1">
    <property type="nucleotide sequence ID" value="NZ_VNIB01000003.1"/>
</dbReference>
<gene>
    <name evidence="3" type="ORF">EDC39_10357</name>
</gene>
<keyword evidence="4" id="KW-1185">Reference proteome</keyword>